<dbReference type="PANTHER" id="PTHR21310">
    <property type="entry name" value="AMINOGLYCOSIDE PHOSPHOTRANSFERASE-RELATED-RELATED"/>
    <property type="match status" value="1"/>
</dbReference>
<feature type="domain" description="Aminoglycoside phosphotransferase" evidence="1">
    <location>
        <begin position="39"/>
        <end position="267"/>
    </location>
</feature>
<dbReference type="PANTHER" id="PTHR21310:SF42">
    <property type="entry name" value="BIFUNCTIONAL AAC_APH"/>
    <property type="match status" value="1"/>
</dbReference>
<dbReference type="InterPro" id="IPR002575">
    <property type="entry name" value="Aminoglycoside_PTrfase"/>
</dbReference>
<dbReference type="Gene3D" id="3.90.1200.10">
    <property type="match status" value="1"/>
</dbReference>
<dbReference type="Pfam" id="PF01636">
    <property type="entry name" value="APH"/>
    <property type="match status" value="1"/>
</dbReference>
<reference evidence="2 3" key="1">
    <citation type="journal article" date="2019" name="Int. J. Syst. Evol. Microbiol.">
        <title>The Global Catalogue of Microorganisms (GCM) 10K type strain sequencing project: providing services to taxonomists for standard genome sequencing and annotation.</title>
        <authorList>
            <consortium name="The Broad Institute Genomics Platform"/>
            <consortium name="The Broad Institute Genome Sequencing Center for Infectious Disease"/>
            <person name="Wu L."/>
            <person name="Ma J."/>
        </authorList>
    </citation>
    <scope>NUCLEOTIDE SEQUENCE [LARGE SCALE GENOMIC DNA]</scope>
    <source>
        <strain evidence="2 3">JCM 16374</strain>
    </source>
</reference>
<proteinExistence type="predicted"/>
<evidence type="ECO:0000259" key="1">
    <source>
        <dbReference type="Pfam" id="PF01636"/>
    </source>
</evidence>
<dbReference type="InterPro" id="IPR011009">
    <property type="entry name" value="Kinase-like_dom_sf"/>
</dbReference>
<dbReference type="SUPFAM" id="SSF56112">
    <property type="entry name" value="Protein kinase-like (PK-like)"/>
    <property type="match status" value="1"/>
</dbReference>
<dbReference type="InterPro" id="IPR051678">
    <property type="entry name" value="AGP_Transferase"/>
</dbReference>
<accession>A0ABN3SX28</accession>
<sequence>MSIQHMAKMHTDEADIDEDLVQRLLRAQFPQWANLPIRRLVSGGTVNAIYRVGTELTVRLPLTASGAEGLAQEALWLPRLAPVVRVSIPTVVGTGEPGEGYPWAWSIHQWIEGDVLVEGRVAESELLARDLAAFVTDIRKADPYHAPPAYRGAPLATADAGTRAAIEVLGRTDEPFDADAALAAWEAALAAPTWSGAQYWTHSDLMPSNLLVADDRLVAVLDFETAGIGDPAIDLIPAWNLLPPSARRTFRDRVDVDDDTWARGRGWALSMAVIQLPYYRNTNPVISTNARYVINQVLAD</sequence>
<keyword evidence="3" id="KW-1185">Reference proteome</keyword>
<comment type="caution">
    <text evidence="2">The sequence shown here is derived from an EMBL/GenBank/DDBJ whole genome shotgun (WGS) entry which is preliminary data.</text>
</comment>
<evidence type="ECO:0000313" key="2">
    <source>
        <dbReference type="EMBL" id="GAA2688137.1"/>
    </source>
</evidence>
<dbReference type="CDD" id="cd05155">
    <property type="entry name" value="APH_ChoK_like_1"/>
    <property type="match status" value="1"/>
</dbReference>
<protein>
    <submittedName>
        <fullName evidence="2">Aminoglycoside phosphotransferase family protein</fullName>
    </submittedName>
</protein>
<name>A0ABN3SX28_9ACTN</name>
<dbReference type="Proteomes" id="UP001500994">
    <property type="component" value="Unassembled WGS sequence"/>
</dbReference>
<evidence type="ECO:0000313" key="3">
    <source>
        <dbReference type="Proteomes" id="UP001500994"/>
    </source>
</evidence>
<organism evidence="2 3">
    <name type="scientific">Streptomyces lunalinharesii</name>
    <dbReference type="NCBI Taxonomy" id="333384"/>
    <lineage>
        <taxon>Bacteria</taxon>
        <taxon>Bacillati</taxon>
        <taxon>Actinomycetota</taxon>
        <taxon>Actinomycetes</taxon>
        <taxon>Kitasatosporales</taxon>
        <taxon>Streptomycetaceae</taxon>
        <taxon>Streptomyces</taxon>
    </lineage>
</organism>
<gene>
    <name evidence="2" type="ORF">GCM10009864_72500</name>
</gene>
<dbReference type="Gene3D" id="3.30.200.20">
    <property type="entry name" value="Phosphorylase Kinase, domain 1"/>
    <property type="match status" value="1"/>
</dbReference>
<dbReference type="EMBL" id="BAAARK010000043">
    <property type="protein sequence ID" value="GAA2688137.1"/>
    <property type="molecule type" value="Genomic_DNA"/>
</dbReference>